<feature type="region of interest" description="Disordered" evidence="16">
    <location>
        <begin position="1436"/>
        <end position="1521"/>
    </location>
</feature>
<keyword evidence="6 15" id="KW-0808">Transferase</keyword>
<dbReference type="Proteomes" id="UP000694845">
    <property type="component" value="Unplaced"/>
</dbReference>
<keyword evidence="7 15" id="KW-0548">Nucleotidyltransferase</keyword>
<dbReference type="InterPro" id="IPR006592">
    <property type="entry name" value="RNA_pol_N"/>
</dbReference>
<keyword evidence="4 15" id="KW-0240">DNA-directed RNA polymerase</keyword>
<dbReference type="Pfam" id="PF04983">
    <property type="entry name" value="RNA_pol_Rpb1_3"/>
    <property type="match status" value="1"/>
</dbReference>
<evidence type="ECO:0000256" key="1">
    <source>
        <dbReference type="ARBA" id="ARBA00004604"/>
    </source>
</evidence>
<dbReference type="PANTHER" id="PTHR19376">
    <property type="entry name" value="DNA-DIRECTED RNA POLYMERASE"/>
    <property type="match status" value="1"/>
</dbReference>
<name>A0A8B7YC54_ACAPL</name>
<dbReference type="InterPro" id="IPR007081">
    <property type="entry name" value="RNA_pol_Rpb1_5"/>
</dbReference>
<comment type="subunit">
    <text evidence="3">Component of the RNA polymerase I (Pol I) complex consisting of at least 13 subunits.</text>
</comment>
<keyword evidence="12" id="KW-0539">Nucleus</keyword>
<dbReference type="InterPro" id="IPR045867">
    <property type="entry name" value="DNA-dir_RpoC_beta_prime"/>
</dbReference>
<keyword evidence="18" id="KW-1185">Reference proteome</keyword>
<dbReference type="Gene3D" id="6.10.250.2940">
    <property type="match status" value="1"/>
</dbReference>
<dbReference type="GO" id="GO:0003899">
    <property type="term" value="F:DNA-directed RNA polymerase activity"/>
    <property type="evidence" value="ECO:0007669"/>
    <property type="project" value="UniProtKB-EC"/>
</dbReference>
<dbReference type="EC" id="2.7.7.6" evidence="15"/>
<dbReference type="InterPro" id="IPR000722">
    <property type="entry name" value="RNA_pol_asu"/>
</dbReference>
<evidence type="ECO:0000256" key="14">
    <source>
        <dbReference type="ARBA" id="ARBA00053996"/>
    </source>
</evidence>
<protein>
    <recommendedName>
        <fullName evidence="15">DNA-directed RNA polymerase subunit</fullName>
        <ecNumber evidence="15">2.7.7.6</ecNumber>
    </recommendedName>
</protein>
<dbReference type="Gene3D" id="1.10.150.390">
    <property type="match status" value="1"/>
</dbReference>
<evidence type="ECO:0000256" key="16">
    <source>
        <dbReference type="SAM" id="MobiDB-lite"/>
    </source>
</evidence>
<comment type="similarity">
    <text evidence="2 15">Belongs to the RNA polymerase beta' chain family.</text>
</comment>
<dbReference type="Gene3D" id="3.30.1490.180">
    <property type="entry name" value="RNA polymerase ii"/>
    <property type="match status" value="1"/>
</dbReference>
<evidence type="ECO:0000256" key="9">
    <source>
        <dbReference type="ARBA" id="ARBA00022833"/>
    </source>
</evidence>
<evidence type="ECO:0000313" key="19">
    <source>
        <dbReference type="RefSeq" id="XP_022089266.1"/>
    </source>
</evidence>
<dbReference type="GeneID" id="110978517"/>
<dbReference type="Gene3D" id="3.30.70.2850">
    <property type="match status" value="1"/>
</dbReference>
<accession>A0A8B7YC54</accession>
<feature type="compositionally biased region" description="Basic and acidic residues" evidence="16">
    <location>
        <begin position="1479"/>
        <end position="1499"/>
    </location>
</feature>
<dbReference type="InterPro" id="IPR042102">
    <property type="entry name" value="RNA_pol_Rpb1_3_sf"/>
</dbReference>
<dbReference type="Gene3D" id="1.10.132.30">
    <property type="match status" value="1"/>
</dbReference>
<proteinExistence type="inferred from homology"/>
<dbReference type="OrthoDB" id="270392at2759"/>
<dbReference type="FunFam" id="3.30.1490.180:FF:000003">
    <property type="entry name" value="DNA-directed RNA polymerase subunit"/>
    <property type="match status" value="1"/>
</dbReference>
<evidence type="ECO:0000313" key="18">
    <source>
        <dbReference type="Proteomes" id="UP000694845"/>
    </source>
</evidence>
<evidence type="ECO:0000256" key="11">
    <source>
        <dbReference type="ARBA" id="ARBA00023163"/>
    </source>
</evidence>
<feature type="compositionally biased region" description="Basic and acidic residues" evidence="16">
    <location>
        <begin position="390"/>
        <end position="402"/>
    </location>
</feature>
<evidence type="ECO:0000256" key="7">
    <source>
        <dbReference type="ARBA" id="ARBA00022695"/>
    </source>
</evidence>
<dbReference type="InterPro" id="IPR047107">
    <property type="entry name" value="DNA-dir_RNA_pol1_lsu_C"/>
</dbReference>
<feature type="domain" description="RNA polymerase N-terminal" evidence="17">
    <location>
        <begin position="322"/>
        <end position="672"/>
    </location>
</feature>
<dbReference type="GO" id="GO:0046872">
    <property type="term" value="F:metal ion binding"/>
    <property type="evidence" value="ECO:0007669"/>
    <property type="project" value="UniProtKB-KW"/>
</dbReference>
<keyword evidence="8" id="KW-0479">Metal-binding</keyword>
<dbReference type="FunFam" id="2.40.40.20:FF:000019">
    <property type="entry name" value="DNA-directed RNA polymerase II subunit RPB1"/>
    <property type="match status" value="1"/>
</dbReference>
<dbReference type="CDD" id="cd02735">
    <property type="entry name" value="RNAP_I_Rpa1_C"/>
    <property type="match status" value="1"/>
</dbReference>
<gene>
    <name evidence="19" type="primary">LOC110978517</name>
</gene>
<dbReference type="OMA" id="NREDYQQ"/>
<organism evidence="18 19">
    <name type="scientific">Acanthaster planci</name>
    <name type="common">Crown-of-thorns starfish</name>
    <dbReference type="NCBI Taxonomy" id="133434"/>
    <lineage>
        <taxon>Eukaryota</taxon>
        <taxon>Metazoa</taxon>
        <taxon>Echinodermata</taxon>
        <taxon>Eleutherozoa</taxon>
        <taxon>Asterozoa</taxon>
        <taxon>Asteroidea</taxon>
        <taxon>Valvatacea</taxon>
        <taxon>Valvatida</taxon>
        <taxon>Acanthasteridae</taxon>
        <taxon>Acanthaster</taxon>
    </lineage>
</organism>
<dbReference type="CDD" id="cd01435">
    <property type="entry name" value="RNAP_I_RPA1_N"/>
    <property type="match status" value="1"/>
</dbReference>
<keyword evidence="10" id="KW-0460">Magnesium</keyword>
<dbReference type="InterPro" id="IPR007083">
    <property type="entry name" value="RNA_pol_Rpb1_4"/>
</dbReference>
<feature type="region of interest" description="Disordered" evidence="16">
    <location>
        <begin position="376"/>
        <end position="409"/>
    </location>
</feature>
<dbReference type="SUPFAM" id="SSF64484">
    <property type="entry name" value="beta and beta-prime subunits of DNA dependent RNA-polymerase"/>
    <property type="match status" value="1"/>
</dbReference>
<dbReference type="GO" id="GO:0005736">
    <property type="term" value="C:RNA polymerase I complex"/>
    <property type="evidence" value="ECO:0007669"/>
    <property type="project" value="UniProtKB-ARBA"/>
</dbReference>
<evidence type="ECO:0000256" key="13">
    <source>
        <dbReference type="ARBA" id="ARBA00048552"/>
    </source>
</evidence>
<comment type="subcellular location">
    <subcellularLocation>
        <location evidence="1">Nucleus</location>
        <location evidence="1">Nucleolus</location>
    </subcellularLocation>
</comment>
<evidence type="ECO:0000256" key="4">
    <source>
        <dbReference type="ARBA" id="ARBA00022478"/>
    </source>
</evidence>
<keyword evidence="5" id="KW-0597">Phosphoprotein</keyword>
<dbReference type="PANTHER" id="PTHR19376:SF11">
    <property type="entry name" value="DNA-DIRECTED RNA POLYMERASE I SUBUNIT RPA1"/>
    <property type="match status" value="1"/>
</dbReference>
<evidence type="ECO:0000256" key="6">
    <source>
        <dbReference type="ARBA" id="ARBA00022679"/>
    </source>
</evidence>
<dbReference type="FunFam" id="1.10.274.100:FF:000012">
    <property type="entry name" value="DNA-directed RNA polymerase subunit"/>
    <property type="match status" value="1"/>
</dbReference>
<dbReference type="Gene3D" id="4.10.860.120">
    <property type="entry name" value="RNA polymerase II, clamp domain"/>
    <property type="match status" value="1"/>
</dbReference>
<feature type="compositionally biased region" description="Acidic residues" evidence="16">
    <location>
        <begin position="1436"/>
        <end position="1478"/>
    </location>
</feature>
<evidence type="ECO:0000256" key="8">
    <source>
        <dbReference type="ARBA" id="ARBA00022723"/>
    </source>
</evidence>
<dbReference type="InterPro" id="IPR015699">
    <property type="entry name" value="DNA-dir_RNA_pol1_lsu_N"/>
</dbReference>
<dbReference type="InterPro" id="IPR044893">
    <property type="entry name" value="RNA_pol_Rpb1_clamp_domain"/>
</dbReference>
<comment type="catalytic activity">
    <reaction evidence="13 15">
        <text>RNA(n) + a ribonucleoside 5'-triphosphate = RNA(n+1) + diphosphate</text>
        <dbReference type="Rhea" id="RHEA:21248"/>
        <dbReference type="Rhea" id="RHEA-COMP:14527"/>
        <dbReference type="Rhea" id="RHEA-COMP:17342"/>
        <dbReference type="ChEBI" id="CHEBI:33019"/>
        <dbReference type="ChEBI" id="CHEBI:61557"/>
        <dbReference type="ChEBI" id="CHEBI:140395"/>
        <dbReference type="EC" id="2.7.7.6"/>
    </reaction>
</comment>
<dbReference type="GO" id="GO:0006351">
    <property type="term" value="P:DNA-templated transcription"/>
    <property type="evidence" value="ECO:0007669"/>
    <property type="project" value="InterPro"/>
</dbReference>
<evidence type="ECO:0000259" key="17">
    <source>
        <dbReference type="SMART" id="SM00663"/>
    </source>
</evidence>
<dbReference type="Gene3D" id="2.40.40.20">
    <property type="match status" value="1"/>
</dbReference>
<keyword evidence="9" id="KW-0862">Zinc</keyword>
<dbReference type="KEGG" id="aplc:110978517"/>
<reference evidence="19" key="1">
    <citation type="submission" date="2025-08" db="UniProtKB">
        <authorList>
            <consortium name="RefSeq"/>
        </authorList>
    </citation>
    <scope>IDENTIFICATION</scope>
</reference>
<dbReference type="Pfam" id="PF05000">
    <property type="entry name" value="RNA_pol_Rpb1_4"/>
    <property type="match status" value="1"/>
</dbReference>
<evidence type="ECO:0000256" key="2">
    <source>
        <dbReference type="ARBA" id="ARBA00006460"/>
    </source>
</evidence>
<evidence type="ECO:0000256" key="10">
    <source>
        <dbReference type="ARBA" id="ARBA00022842"/>
    </source>
</evidence>
<evidence type="ECO:0000256" key="15">
    <source>
        <dbReference type="RuleBase" id="RU004279"/>
    </source>
</evidence>
<dbReference type="Pfam" id="PF00623">
    <property type="entry name" value="RNA_pol_Rpb1_2"/>
    <property type="match status" value="1"/>
</dbReference>
<dbReference type="InterPro" id="IPR007066">
    <property type="entry name" value="RNA_pol_Rpb1_3"/>
</dbReference>
<dbReference type="Gene3D" id="1.10.357.120">
    <property type="match status" value="1"/>
</dbReference>
<evidence type="ECO:0000256" key="12">
    <source>
        <dbReference type="ARBA" id="ARBA00023242"/>
    </source>
</evidence>
<dbReference type="InterPro" id="IPR038120">
    <property type="entry name" value="Rpb1_funnel_sf"/>
</dbReference>
<dbReference type="Pfam" id="PF04998">
    <property type="entry name" value="RNA_pol_Rpb1_5"/>
    <property type="match status" value="1"/>
</dbReference>
<sequence length="1741" mass="196031">MSAFRNKIANKRMQSVTFSSYSSAELCHLSVKEVTNPRSFDELGHATSGGLYDPVFGPSDRNELCDTCFLSSLHCPGHMGHISLPLPVFNPLFFRLVFQLLRATCLKCHTLQPPRWTMQLVKYQLRALDRGLLNLIDHMADLVKQTLAETEDKDVVLADTVETALSDCLDAALKEEQDQPCHLPKSRHIQDRRRQLIQDFLQQHLLPRGRKCYRCGAHMRDMRSEHNSRILTKTGEKKTTLLTVFISPQEARTHLRKVMKKEGSILRCLFGMLKAVEFDGDKENSEATEETTDEILCLTEDAMDEAEGGEQTDEVEERSAADLFFLDVIPVIPSKFRPITGVMEKKFDNPQTANLAKVLKDCQTLRVLLRIMGRQGEERQQGEEQQQGEEGSKTKEQEENDKSILASIPGKTNAEKLQNAWVTLQTHVNTVVDSNLDKLSRDKQPGIKQLLEKKEGLFRKHMMGKRVNYAARSVISPDPYINTDEIGIPEIIAKKLSYPQPVTDWNVRELREAVMNGPNEHPGALLIENGDGSQMRLSAWNHSQREAAAKQLLVPKNIHHGPNWQKKVHRHIRTGDIVLLNRQPTLHKPSIMAHKVRVLPGEKTLRLHYSACKTYNADFDGDEMNVHFPQNEIGRAEAFTIANTSEQYLVPKDGTPLGGLIQDHMVAGVKMTVRGRFFNRADYQQLVFSALTDHPTEIRLLPPSIMKPVQLWSGKQVISTLLLNVIPEDLPAINFKGKAKIGSKSWTQVKKGPQLTSSRGTPLTGLSMTESEIIVRGGELVCGVLDKANYGNTCYGLVHCCFELYGGQVAGKLLSCLGRLFTTFLQQFTGFTLGVQDILVTEKGNAKRRKLISKAKGIGPEVVSNALDVEDASNLTALKERYEEAHRKSDDTELREIDLKMKGQTDRFTNEISNACLSKGLEKEFPDNNLQLMVLSGAKGSQVNCMQISCLLGQIELEGRRPPLMASGRSLPSFLPYDPSPRAGGYVDGRFLTGIRPQEYFFHCMAGREGLVDTAVKTSRSGYLQRCIIKHLEGLVVNYDLTVRDSDSSVIQFRYGGDGLEIPKTPFLTESQFPFLLDNSAASLGRRYKAEDCDAAAARRLQKQVDRWVRKNGAVRRKERCSPFLNFAAKKLGILLEERKEREGGEEKKKTVREELVSWWREATDKERYGKNTSRCPEPVHCQLRPDIQFGAISEKLNAIMQDYLSNVGVQHLEKYGSSGHEEEDLTPKERFRQLLYMKYRRSLCQPGEAVGLLAAQSIGEPSTQMTLNTFHFAGRGEMNVTLGIPRLVEILMVASANIKTPRMDAPLLATSHARKRAARLKKKLTRVVLAQVIEDIHVYESYEIVSAIEQFRLFKIQINFLPHSEYKDDLYADPTSILHYLEKRFLKRLSETIKRKTRDLMKLQLVNNHDAKAANENAAGDDSANQDEPLEPVAMEAEEDSMSDDEEGGDDQEEREYEEDGEGEQENQSSDEEEGEDTGSHGDRGSAEDEDTTERGTAQEEEEGVLRKKRKKSRGVPDSEKTVRIDDALHISPFLVSYDFDSEKQSWCEFTLKLELAYSHLDMMSLLHSETQQAVVHEARGILRCIIADGDKEGEKVLQTSGVNLQELCKHDKVIDIHRLYTNNIHAMANTYGIEAACRVIIKEIQDVFKVYGIYVDPRHLSLVADYMTLEGTYKPFNRIGLEANSSPLQKMSFESTMHFLKQATTQGVCDNLQSPSARLVVGRVVTGGTGCFDLIQPLG</sequence>
<comment type="function">
    <text evidence="14">DNA-dependent RNA polymerase catalyzes the transcription of DNA into RNA using the four ribonucleoside triphosphates as substrates. Largest and catalytic core component of RNA polymerase I which synthesizes ribosomal RNA precursors. Forms the polymerase active center together with the second largest subunit. A single stranded DNA template strand of the promoter is positioned within the central active site cleft of Pol I. A bridging helix emanates from RPA1 and crosses the cleft near the catalytic site and is thought to promote translocation of Pol I by acting as a ratchet that moves the RNA-DNA hybrid through the active site by switching from straight to bent conformations at each step of nucleotide addition.</text>
</comment>
<evidence type="ECO:0000256" key="5">
    <source>
        <dbReference type="ARBA" id="ARBA00022553"/>
    </source>
</evidence>
<dbReference type="Gene3D" id="1.10.274.100">
    <property type="entry name" value="RNA polymerase Rpb1, domain 3"/>
    <property type="match status" value="1"/>
</dbReference>
<dbReference type="Pfam" id="PF04997">
    <property type="entry name" value="RNA_pol_Rpb1_1"/>
    <property type="match status" value="1"/>
</dbReference>
<dbReference type="RefSeq" id="XP_022089266.1">
    <property type="nucleotide sequence ID" value="XM_022233574.1"/>
</dbReference>
<evidence type="ECO:0000256" key="3">
    <source>
        <dbReference type="ARBA" id="ARBA00011251"/>
    </source>
</evidence>
<dbReference type="SMART" id="SM00663">
    <property type="entry name" value="RPOLA_N"/>
    <property type="match status" value="1"/>
</dbReference>
<keyword evidence="11 15" id="KW-0804">Transcription</keyword>
<dbReference type="GO" id="GO:0003677">
    <property type="term" value="F:DNA binding"/>
    <property type="evidence" value="ECO:0007669"/>
    <property type="project" value="InterPro"/>
</dbReference>
<dbReference type="InterPro" id="IPR007080">
    <property type="entry name" value="RNA_pol_Rpb1_1"/>
</dbReference>